<dbReference type="InParanoid" id="A7ESW2"/>
<dbReference type="RefSeq" id="XP_001590677.1">
    <property type="nucleotide sequence ID" value="XM_001590627.1"/>
</dbReference>
<keyword evidence="2" id="KW-1185">Reference proteome</keyword>
<dbReference type="Proteomes" id="UP000001312">
    <property type="component" value="Unassembled WGS sequence"/>
</dbReference>
<dbReference type="GeneID" id="5486743"/>
<dbReference type="EMBL" id="CH476631">
    <property type="protein sequence ID" value="EDN92554.1"/>
    <property type="molecule type" value="Genomic_DNA"/>
</dbReference>
<dbReference type="KEGG" id="ssl:SS1G_08417"/>
<name>A7ESW2_SCLS1</name>
<accession>A7ESW2</accession>
<evidence type="ECO:0000313" key="2">
    <source>
        <dbReference type="Proteomes" id="UP000001312"/>
    </source>
</evidence>
<reference evidence="2" key="1">
    <citation type="journal article" date="2011" name="PLoS Genet.">
        <title>Genomic analysis of the necrotrophic fungal pathogens Sclerotinia sclerotiorum and Botrytis cinerea.</title>
        <authorList>
            <person name="Amselem J."/>
            <person name="Cuomo C.A."/>
            <person name="van Kan J.A."/>
            <person name="Viaud M."/>
            <person name="Benito E.P."/>
            <person name="Couloux A."/>
            <person name="Coutinho P.M."/>
            <person name="de Vries R.P."/>
            <person name="Dyer P.S."/>
            <person name="Fillinger S."/>
            <person name="Fournier E."/>
            <person name="Gout L."/>
            <person name="Hahn M."/>
            <person name="Kohn L."/>
            <person name="Lapalu N."/>
            <person name="Plummer K.M."/>
            <person name="Pradier J.M."/>
            <person name="Quevillon E."/>
            <person name="Sharon A."/>
            <person name="Simon A."/>
            <person name="ten Have A."/>
            <person name="Tudzynski B."/>
            <person name="Tudzynski P."/>
            <person name="Wincker P."/>
            <person name="Andrew M."/>
            <person name="Anthouard V."/>
            <person name="Beever R.E."/>
            <person name="Beffa R."/>
            <person name="Benoit I."/>
            <person name="Bouzid O."/>
            <person name="Brault B."/>
            <person name="Chen Z."/>
            <person name="Choquer M."/>
            <person name="Collemare J."/>
            <person name="Cotton P."/>
            <person name="Danchin E.G."/>
            <person name="Da Silva C."/>
            <person name="Gautier A."/>
            <person name="Giraud C."/>
            <person name="Giraud T."/>
            <person name="Gonzalez C."/>
            <person name="Grossetete S."/>
            <person name="Guldener U."/>
            <person name="Henrissat B."/>
            <person name="Howlett B.J."/>
            <person name="Kodira C."/>
            <person name="Kretschmer M."/>
            <person name="Lappartient A."/>
            <person name="Leroch M."/>
            <person name="Levis C."/>
            <person name="Mauceli E."/>
            <person name="Neuveglise C."/>
            <person name="Oeser B."/>
            <person name="Pearson M."/>
            <person name="Poulain J."/>
            <person name="Poussereau N."/>
            <person name="Quesneville H."/>
            <person name="Rascle C."/>
            <person name="Schumacher J."/>
            <person name="Segurens B."/>
            <person name="Sexton A."/>
            <person name="Silva E."/>
            <person name="Sirven C."/>
            <person name="Soanes D.M."/>
            <person name="Talbot N.J."/>
            <person name="Templeton M."/>
            <person name="Yandava C."/>
            <person name="Yarden O."/>
            <person name="Zeng Q."/>
            <person name="Rollins J.A."/>
            <person name="Lebrun M.H."/>
            <person name="Dickman M."/>
        </authorList>
    </citation>
    <scope>NUCLEOTIDE SEQUENCE [LARGE SCALE GENOMIC DNA]</scope>
    <source>
        <strain evidence="2">ATCC 18683 / 1980 / Ss-1</strain>
    </source>
</reference>
<organism evidence="1 2">
    <name type="scientific">Sclerotinia sclerotiorum (strain ATCC 18683 / 1980 / Ss-1)</name>
    <name type="common">White mold</name>
    <name type="synonym">Whetzelinia sclerotiorum</name>
    <dbReference type="NCBI Taxonomy" id="665079"/>
    <lineage>
        <taxon>Eukaryota</taxon>
        <taxon>Fungi</taxon>
        <taxon>Dikarya</taxon>
        <taxon>Ascomycota</taxon>
        <taxon>Pezizomycotina</taxon>
        <taxon>Leotiomycetes</taxon>
        <taxon>Helotiales</taxon>
        <taxon>Sclerotiniaceae</taxon>
        <taxon>Sclerotinia</taxon>
    </lineage>
</organism>
<proteinExistence type="predicted"/>
<evidence type="ECO:0000313" key="1">
    <source>
        <dbReference type="EMBL" id="EDN92554.1"/>
    </source>
</evidence>
<gene>
    <name evidence="1" type="ORF">SS1G_08417</name>
</gene>
<dbReference type="AlphaFoldDB" id="A7ESW2"/>
<dbReference type="HOGENOM" id="CLU_2110451_0_0_1"/>
<protein>
    <submittedName>
        <fullName evidence="1">Uncharacterized protein</fullName>
    </submittedName>
</protein>
<sequence>MPDFEAVEDCSLREYWFALANLLAGDENHVKLWSSAGIVLTCSIALPHLKPDLRLFRRGIVDVLVQLDTLSCPRFISYLSPKAIKSGWRNMQRYPEEAIISFSYTGIFAHVSNVH</sequence>